<dbReference type="PANTHER" id="PTHR33653:SF1">
    <property type="entry name" value="RIBONUCLEASE VAPC2"/>
    <property type="match status" value="1"/>
</dbReference>
<dbReference type="InterPro" id="IPR050556">
    <property type="entry name" value="Type_II_TA_system_RNase"/>
</dbReference>
<evidence type="ECO:0000259" key="9">
    <source>
        <dbReference type="Pfam" id="PF01850"/>
    </source>
</evidence>
<dbReference type="CDD" id="cd18745">
    <property type="entry name" value="PIN_VapC4-5_FitB-like"/>
    <property type="match status" value="1"/>
</dbReference>
<evidence type="ECO:0000256" key="3">
    <source>
        <dbReference type="ARBA" id="ARBA00022722"/>
    </source>
</evidence>
<evidence type="ECO:0000313" key="11">
    <source>
        <dbReference type="Proteomes" id="UP001500851"/>
    </source>
</evidence>
<keyword evidence="6 8" id="KW-0460">Magnesium</keyword>
<keyword evidence="8" id="KW-0800">Toxin</keyword>
<evidence type="ECO:0000256" key="5">
    <source>
        <dbReference type="ARBA" id="ARBA00022801"/>
    </source>
</evidence>
<keyword evidence="3 8" id="KW-0540">Nuclease</keyword>
<dbReference type="Gene3D" id="3.40.50.1010">
    <property type="entry name" value="5'-nuclease"/>
    <property type="match status" value="1"/>
</dbReference>
<evidence type="ECO:0000256" key="7">
    <source>
        <dbReference type="ARBA" id="ARBA00038093"/>
    </source>
</evidence>
<dbReference type="Proteomes" id="UP001500851">
    <property type="component" value="Unassembled WGS sequence"/>
</dbReference>
<evidence type="ECO:0000256" key="4">
    <source>
        <dbReference type="ARBA" id="ARBA00022723"/>
    </source>
</evidence>
<comment type="caution">
    <text evidence="10">The sequence shown here is derived from an EMBL/GenBank/DDBJ whole genome shotgun (WGS) entry which is preliminary data.</text>
</comment>
<dbReference type="GO" id="GO:0004519">
    <property type="term" value="F:endonuclease activity"/>
    <property type="evidence" value="ECO:0007669"/>
    <property type="project" value="UniProtKB-KW"/>
</dbReference>
<protein>
    <recommendedName>
        <fullName evidence="8">Ribonuclease VapC</fullName>
        <shortName evidence="8">RNase VapC</shortName>
        <ecNumber evidence="8">3.1.-.-</ecNumber>
    </recommendedName>
    <alternativeName>
        <fullName evidence="8">Toxin VapC</fullName>
    </alternativeName>
</protein>
<dbReference type="InterPro" id="IPR029060">
    <property type="entry name" value="PIN-like_dom_sf"/>
</dbReference>
<comment type="cofactor">
    <cofactor evidence="1 8">
        <name>Mg(2+)</name>
        <dbReference type="ChEBI" id="CHEBI:18420"/>
    </cofactor>
</comment>
<dbReference type="InterPro" id="IPR002716">
    <property type="entry name" value="PIN_dom"/>
</dbReference>
<keyword evidence="5 8" id="KW-0378">Hydrolase</keyword>
<feature type="domain" description="PIN" evidence="9">
    <location>
        <begin position="5"/>
        <end position="125"/>
    </location>
</feature>
<gene>
    <name evidence="8 10" type="primary">vapC</name>
    <name evidence="10" type="ORF">GCM10009768_27860</name>
</gene>
<dbReference type="EMBL" id="BAAAOB010000004">
    <property type="protein sequence ID" value="GAA1797326.1"/>
    <property type="molecule type" value="Genomic_DNA"/>
</dbReference>
<name>A0ABN2LRB3_9MICO</name>
<comment type="function">
    <text evidence="8">Toxic component of a toxin-antitoxin (TA) system. An RNase.</text>
</comment>
<proteinExistence type="inferred from homology"/>
<feature type="binding site" evidence="8">
    <location>
        <position position="98"/>
    </location>
    <ligand>
        <name>Mg(2+)</name>
        <dbReference type="ChEBI" id="CHEBI:18420"/>
    </ligand>
</feature>
<sequence length="136" mass="15112">MLRFLLDTDIAIELLRRRTPDLVARCEQHADEIAFSSVSAFELWFGAERSSDPVRNRHAVDEFLSLVSLIDFDTEAASHAAEIRAELARAGTPIGAYDLQIAAIARARGLTVVTGNQREFARVPGLRAADWMRTES</sequence>
<evidence type="ECO:0000256" key="6">
    <source>
        <dbReference type="ARBA" id="ARBA00022842"/>
    </source>
</evidence>
<evidence type="ECO:0000256" key="1">
    <source>
        <dbReference type="ARBA" id="ARBA00001946"/>
    </source>
</evidence>
<dbReference type="Pfam" id="PF01850">
    <property type="entry name" value="PIN"/>
    <property type="match status" value="1"/>
</dbReference>
<dbReference type="RefSeq" id="WP_344033178.1">
    <property type="nucleotide sequence ID" value="NZ_BAAAOB010000004.1"/>
</dbReference>
<keyword evidence="10" id="KW-0255">Endonuclease</keyword>
<comment type="similarity">
    <text evidence="7 8">Belongs to the PINc/VapC protein family.</text>
</comment>
<dbReference type="HAMAP" id="MF_00265">
    <property type="entry name" value="VapC_Nob1"/>
    <property type="match status" value="1"/>
</dbReference>
<dbReference type="EC" id="3.1.-.-" evidence="8"/>
<keyword evidence="4 8" id="KW-0479">Metal-binding</keyword>
<dbReference type="SUPFAM" id="SSF88723">
    <property type="entry name" value="PIN domain-like"/>
    <property type="match status" value="1"/>
</dbReference>
<dbReference type="InterPro" id="IPR022907">
    <property type="entry name" value="VapC_family"/>
</dbReference>
<evidence type="ECO:0000256" key="8">
    <source>
        <dbReference type="HAMAP-Rule" id="MF_00265"/>
    </source>
</evidence>
<organism evidence="10 11">
    <name type="scientific">Leucobacter iarius</name>
    <dbReference type="NCBI Taxonomy" id="333963"/>
    <lineage>
        <taxon>Bacteria</taxon>
        <taxon>Bacillati</taxon>
        <taxon>Actinomycetota</taxon>
        <taxon>Actinomycetes</taxon>
        <taxon>Micrococcales</taxon>
        <taxon>Microbacteriaceae</taxon>
        <taxon>Leucobacter</taxon>
    </lineage>
</organism>
<accession>A0ABN2LRB3</accession>
<keyword evidence="11" id="KW-1185">Reference proteome</keyword>
<evidence type="ECO:0000313" key="10">
    <source>
        <dbReference type="EMBL" id="GAA1797326.1"/>
    </source>
</evidence>
<dbReference type="PANTHER" id="PTHR33653">
    <property type="entry name" value="RIBONUCLEASE VAPC2"/>
    <property type="match status" value="1"/>
</dbReference>
<feature type="binding site" evidence="8">
    <location>
        <position position="7"/>
    </location>
    <ligand>
        <name>Mg(2+)</name>
        <dbReference type="ChEBI" id="CHEBI:18420"/>
    </ligand>
</feature>
<evidence type="ECO:0000256" key="2">
    <source>
        <dbReference type="ARBA" id="ARBA00022649"/>
    </source>
</evidence>
<keyword evidence="2 8" id="KW-1277">Toxin-antitoxin system</keyword>
<reference evidence="10 11" key="1">
    <citation type="journal article" date="2019" name="Int. J. Syst. Evol. Microbiol.">
        <title>The Global Catalogue of Microorganisms (GCM) 10K type strain sequencing project: providing services to taxonomists for standard genome sequencing and annotation.</title>
        <authorList>
            <consortium name="The Broad Institute Genomics Platform"/>
            <consortium name="The Broad Institute Genome Sequencing Center for Infectious Disease"/>
            <person name="Wu L."/>
            <person name="Ma J."/>
        </authorList>
    </citation>
    <scope>NUCLEOTIDE SEQUENCE [LARGE SCALE GENOMIC DNA]</scope>
    <source>
        <strain evidence="10 11">JCM 14736</strain>
    </source>
</reference>